<reference evidence="3" key="1">
    <citation type="submission" date="2012-12" db="EMBL/GenBank/DDBJ databases">
        <title>Genome Sequence of Photobacterium leiognathi lrivu.4.1.</title>
        <authorList>
            <person name="Urbanczyk H."/>
            <person name="Ogura Y."/>
            <person name="Hayashi T."/>
            <person name="Dunlap P.V."/>
        </authorList>
    </citation>
    <scope>NUCLEOTIDE SEQUENCE [LARGE SCALE GENOMIC DNA]</scope>
    <source>
        <strain evidence="3">lrivu.4.1</strain>
    </source>
</reference>
<dbReference type="RefSeq" id="WP_023931618.1">
    <property type="nucleotide sequence ID" value="NZ_DF196810.1"/>
</dbReference>
<evidence type="ECO:0000259" key="1">
    <source>
        <dbReference type="Pfam" id="PF00753"/>
    </source>
</evidence>
<dbReference type="InterPro" id="IPR036866">
    <property type="entry name" value="RibonucZ/Hydroxyglut_hydro"/>
</dbReference>
<keyword evidence="2" id="KW-0378">Hydrolase</keyword>
<sequence>MDIKFLQAKNGDAILITFYDPKNTERNILIDGGTSSTYQSKNKNGKIENGPLKKIVRSLNKIDLLILTHIDDDHISGILKWFKCDRNAAQKIGKVLFNSGEILSEFFKKELNEDLEPIIKQINDTNTSTKQGIRFTKLISDNELWDREIIYTPLEKEYFGVKVTFLSPNINKLTLLSDKWIKDSKSLDTSAENDYKLTLKQHIEDDLFLEDKSIPNGSSIAFIMEYENINYLFLSDAHPSVIIDSLTDLGYNNKNKLKVKFVKVSHHGSKYNTNYELLSLIDTNEYIFSSNGDIHKLPHKCCIARIVNHNNNAELYFNYKSIPENMFKEDDFVDFPSFKVNVLENN</sequence>
<dbReference type="PANTHER" id="PTHR30619">
    <property type="entry name" value="DNA INTERNALIZATION/COMPETENCE PROTEIN COMEC/REC2"/>
    <property type="match status" value="1"/>
</dbReference>
<dbReference type="EMBL" id="DF196810">
    <property type="protein sequence ID" value="GAD29030.1"/>
    <property type="molecule type" value="Genomic_DNA"/>
</dbReference>
<dbReference type="InterPro" id="IPR001279">
    <property type="entry name" value="Metallo-B-lactamas"/>
</dbReference>
<dbReference type="Proteomes" id="UP000030675">
    <property type="component" value="Unassembled WGS sequence"/>
</dbReference>
<dbReference type="InterPro" id="IPR052159">
    <property type="entry name" value="Competence_DNA_uptake"/>
</dbReference>
<protein>
    <submittedName>
        <fullName evidence="2">Zn-dependent hydrolase</fullName>
    </submittedName>
</protein>
<dbReference type="HOGENOM" id="CLU_052638_0_0_6"/>
<evidence type="ECO:0000313" key="2">
    <source>
        <dbReference type="EMBL" id="GAD29030.1"/>
    </source>
</evidence>
<organism evidence="2 3">
    <name type="scientific">Photobacterium leiognathi lrivu.4.1</name>
    <dbReference type="NCBI Taxonomy" id="1248232"/>
    <lineage>
        <taxon>Bacteria</taxon>
        <taxon>Pseudomonadati</taxon>
        <taxon>Pseudomonadota</taxon>
        <taxon>Gammaproteobacteria</taxon>
        <taxon>Vibrionales</taxon>
        <taxon>Vibrionaceae</taxon>
        <taxon>Photobacterium</taxon>
    </lineage>
</organism>
<dbReference type="Pfam" id="PF00753">
    <property type="entry name" value="Lactamase_B"/>
    <property type="match status" value="1"/>
</dbReference>
<name>X0NXT0_PHOLE</name>
<dbReference type="AlphaFoldDB" id="X0NXT0"/>
<proteinExistence type="predicted"/>
<evidence type="ECO:0000313" key="3">
    <source>
        <dbReference type="Proteomes" id="UP000030675"/>
    </source>
</evidence>
<dbReference type="Gene3D" id="3.60.15.10">
    <property type="entry name" value="Ribonuclease Z/Hydroxyacylglutathione hydrolase-like"/>
    <property type="match status" value="1"/>
</dbReference>
<gene>
    <name evidence="2" type="ORF">PLEI_0676</name>
</gene>
<dbReference type="PANTHER" id="PTHR30619:SF1">
    <property type="entry name" value="RECOMBINATION PROTEIN 2"/>
    <property type="match status" value="1"/>
</dbReference>
<dbReference type="GO" id="GO:0016787">
    <property type="term" value="F:hydrolase activity"/>
    <property type="evidence" value="ECO:0007669"/>
    <property type="project" value="UniProtKB-KW"/>
</dbReference>
<accession>X0NXT0</accession>
<dbReference type="SUPFAM" id="SSF56281">
    <property type="entry name" value="Metallo-hydrolase/oxidoreductase"/>
    <property type="match status" value="1"/>
</dbReference>
<dbReference type="eggNOG" id="COG2333">
    <property type="taxonomic scope" value="Bacteria"/>
</dbReference>
<feature type="domain" description="Metallo-beta-lactamase" evidence="1">
    <location>
        <begin position="14"/>
        <end position="81"/>
    </location>
</feature>